<dbReference type="GO" id="GO:0016036">
    <property type="term" value="P:cellular response to phosphate starvation"/>
    <property type="evidence" value="ECO:0007669"/>
    <property type="project" value="TreeGrafter"/>
</dbReference>
<keyword evidence="5" id="KW-0808">Transferase</keyword>
<feature type="domain" description="Histidine kinase" evidence="10">
    <location>
        <begin position="192"/>
        <end position="445"/>
    </location>
</feature>
<evidence type="ECO:0000256" key="7">
    <source>
        <dbReference type="ARBA" id="ARBA00023012"/>
    </source>
</evidence>
<dbReference type="SMART" id="SM00388">
    <property type="entry name" value="HisKA"/>
    <property type="match status" value="1"/>
</dbReference>
<protein>
    <recommendedName>
        <fullName evidence="3">histidine kinase</fullName>
        <ecNumber evidence="3">2.7.13.3</ecNumber>
    </recommendedName>
</protein>
<evidence type="ECO:0000256" key="4">
    <source>
        <dbReference type="ARBA" id="ARBA00022553"/>
    </source>
</evidence>
<evidence type="ECO:0000313" key="12">
    <source>
        <dbReference type="Proteomes" id="UP000274920"/>
    </source>
</evidence>
<organism evidence="11 12">
    <name type="scientific">Schaedlerella arabinosiphila</name>
    <dbReference type="NCBI Taxonomy" id="2044587"/>
    <lineage>
        <taxon>Bacteria</taxon>
        <taxon>Bacillati</taxon>
        <taxon>Bacillota</taxon>
        <taxon>Clostridia</taxon>
        <taxon>Lachnospirales</taxon>
        <taxon>Lachnospiraceae</taxon>
        <taxon>Schaedlerella</taxon>
    </lineage>
</organism>
<feature type="transmembrane region" description="Helical" evidence="9">
    <location>
        <begin position="7"/>
        <end position="29"/>
    </location>
</feature>
<dbReference type="InterPro" id="IPR050351">
    <property type="entry name" value="BphY/WalK/GraS-like"/>
</dbReference>
<evidence type="ECO:0000256" key="6">
    <source>
        <dbReference type="ARBA" id="ARBA00022777"/>
    </source>
</evidence>
<dbReference type="InterPro" id="IPR036890">
    <property type="entry name" value="HATPase_C_sf"/>
</dbReference>
<feature type="transmembrane region" description="Helical" evidence="9">
    <location>
        <begin position="103"/>
        <end position="123"/>
    </location>
</feature>
<keyword evidence="9" id="KW-0472">Membrane</keyword>
<dbReference type="InterPro" id="IPR036097">
    <property type="entry name" value="HisK_dim/P_sf"/>
</dbReference>
<keyword evidence="6 11" id="KW-0418">Kinase</keyword>
<comment type="subcellular location">
    <subcellularLocation>
        <location evidence="2">Membrane</location>
    </subcellularLocation>
</comment>
<dbReference type="SUPFAM" id="SSF55874">
    <property type="entry name" value="ATPase domain of HSP90 chaperone/DNA topoisomerase II/histidine kinase"/>
    <property type="match status" value="1"/>
</dbReference>
<reference evidence="11" key="1">
    <citation type="submission" date="2018-10" db="EMBL/GenBank/DDBJ databases">
        <title>Schaedlerella arabinophila gen. nov. sp. nov., isolated from the mouse intestinal tract and comparative analysis with the genome of the closely related altered Schaedler flora strain ASF502.</title>
        <authorList>
            <person name="Miyake S."/>
            <person name="Soh M."/>
            <person name="Seedorf H."/>
        </authorList>
    </citation>
    <scope>NUCLEOTIDE SEQUENCE [LARGE SCALE GENOMIC DNA]</scope>
    <source>
        <strain evidence="11">DSM 106076</strain>
    </source>
</reference>
<dbReference type="GO" id="GO:0005886">
    <property type="term" value="C:plasma membrane"/>
    <property type="evidence" value="ECO:0007669"/>
    <property type="project" value="TreeGrafter"/>
</dbReference>
<keyword evidence="9" id="KW-1133">Transmembrane helix</keyword>
<dbReference type="SMART" id="SM00387">
    <property type="entry name" value="HATPase_c"/>
    <property type="match status" value="1"/>
</dbReference>
<evidence type="ECO:0000313" key="11">
    <source>
        <dbReference type="EMBL" id="RRK34185.1"/>
    </source>
</evidence>
<proteinExistence type="predicted"/>
<dbReference type="InterPro" id="IPR003661">
    <property type="entry name" value="HisK_dim/P_dom"/>
</dbReference>
<accession>A0A3R8KXW0</accession>
<evidence type="ECO:0000256" key="9">
    <source>
        <dbReference type="SAM" id="Phobius"/>
    </source>
</evidence>
<name>A0A3R8KXW0_9FIRM</name>
<sequence>MSRRHNGIVTLGIVLSVSLIAAAASFMLASCRYSRMQYNLLNAVCGEVLGREPEARNILLSALKEYKDGNAGEKTGEKAEEDVLFALGYRRSDFSDPFAGQNAALAAAGALPGFFLFIMTFFYRNQKETQRIQALADYLEQVNTQKAAILCASGEDDFSKLEDEIYKTVTFLYQTRDAAVQAKNDFAENLSNIAHQIKTPITALSLSVQMMKQDLAGRPGCGAVCNAVGSMDVRRREGGSFRAPTSVSEQESENFQSSASRSPGRHLEQAEKQILRLTHLEEALLVLSRIDAGTILLQRKEIDVFTVLVLAADNLQELFAGSGASVDIPELGEMMITADLDWTMEAIMNLMKNCMEHSDGGTVRCSYAQNPLYTEILIWDDGEGFAKEDLPHLFERFYRGQNAGEGGIGIGLALAKEMIERQNGTIRAKNRLDGGALFEIRFYSH</sequence>
<dbReference type="InterPro" id="IPR004358">
    <property type="entry name" value="Sig_transdc_His_kin-like_C"/>
</dbReference>
<comment type="caution">
    <text evidence="11">The sequence shown here is derived from an EMBL/GenBank/DDBJ whole genome shotgun (WGS) entry which is preliminary data.</text>
</comment>
<feature type="region of interest" description="Disordered" evidence="8">
    <location>
        <begin position="238"/>
        <end position="267"/>
    </location>
</feature>
<dbReference type="InterPro" id="IPR005467">
    <property type="entry name" value="His_kinase_dom"/>
</dbReference>
<gene>
    <name evidence="11" type="ORF">EBB54_24775</name>
</gene>
<dbReference type="PANTHER" id="PTHR45453:SF1">
    <property type="entry name" value="PHOSPHATE REGULON SENSOR PROTEIN PHOR"/>
    <property type="match status" value="1"/>
</dbReference>
<keyword evidence="12" id="KW-1185">Reference proteome</keyword>
<keyword evidence="7" id="KW-0902">Two-component regulatory system</keyword>
<comment type="catalytic activity">
    <reaction evidence="1">
        <text>ATP + protein L-histidine = ADP + protein N-phospho-L-histidine.</text>
        <dbReference type="EC" id="2.7.13.3"/>
    </reaction>
</comment>
<dbReference type="PRINTS" id="PR00344">
    <property type="entry name" value="BCTRLSENSOR"/>
</dbReference>
<keyword evidence="9" id="KW-0812">Transmembrane</keyword>
<dbReference type="PROSITE" id="PS51257">
    <property type="entry name" value="PROKAR_LIPOPROTEIN"/>
    <property type="match status" value="1"/>
</dbReference>
<dbReference type="CDD" id="cd00082">
    <property type="entry name" value="HisKA"/>
    <property type="match status" value="1"/>
</dbReference>
<dbReference type="SUPFAM" id="SSF47384">
    <property type="entry name" value="Homodimeric domain of signal transducing histidine kinase"/>
    <property type="match status" value="1"/>
</dbReference>
<feature type="compositionally biased region" description="Polar residues" evidence="8">
    <location>
        <begin position="243"/>
        <end position="261"/>
    </location>
</feature>
<evidence type="ECO:0000256" key="2">
    <source>
        <dbReference type="ARBA" id="ARBA00004370"/>
    </source>
</evidence>
<dbReference type="EC" id="2.7.13.3" evidence="3"/>
<dbReference type="Proteomes" id="UP000274920">
    <property type="component" value="Unassembled WGS sequence"/>
</dbReference>
<dbReference type="GO" id="GO:0000155">
    <property type="term" value="F:phosphorelay sensor kinase activity"/>
    <property type="evidence" value="ECO:0007669"/>
    <property type="project" value="InterPro"/>
</dbReference>
<dbReference type="InterPro" id="IPR003594">
    <property type="entry name" value="HATPase_dom"/>
</dbReference>
<dbReference type="RefSeq" id="WP_125129343.1">
    <property type="nucleotide sequence ID" value="NZ_RHJS01000002.1"/>
</dbReference>
<dbReference type="PROSITE" id="PS50109">
    <property type="entry name" value="HIS_KIN"/>
    <property type="match status" value="1"/>
</dbReference>
<dbReference type="Gene3D" id="3.30.565.10">
    <property type="entry name" value="Histidine kinase-like ATPase, C-terminal domain"/>
    <property type="match status" value="1"/>
</dbReference>
<dbReference type="EMBL" id="RHJS01000002">
    <property type="protein sequence ID" value="RRK34185.1"/>
    <property type="molecule type" value="Genomic_DNA"/>
</dbReference>
<evidence type="ECO:0000256" key="8">
    <source>
        <dbReference type="SAM" id="MobiDB-lite"/>
    </source>
</evidence>
<evidence type="ECO:0000256" key="3">
    <source>
        <dbReference type="ARBA" id="ARBA00012438"/>
    </source>
</evidence>
<evidence type="ECO:0000256" key="1">
    <source>
        <dbReference type="ARBA" id="ARBA00000085"/>
    </source>
</evidence>
<dbReference type="CDD" id="cd00075">
    <property type="entry name" value="HATPase"/>
    <property type="match status" value="1"/>
</dbReference>
<dbReference type="GO" id="GO:0004721">
    <property type="term" value="F:phosphoprotein phosphatase activity"/>
    <property type="evidence" value="ECO:0007669"/>
    <property type="project" value="TreeGrafter"/>
</dbReference>
<dbReference type="AlphaFoldDB" id="A0A3R8KXW0"/>
<dbReference type="Pfam" id="PF02518">
    <property type="entry name" value="HATPase_c"/>
    <property type="match status" value="1"/>
</dbReference>
<evidence type="ECO:0000259" key="10">
    <source>
        <dbReference type="PROSITE" id="PS50109"/>
    </source>
</evidence>
<dbReference type="PANTHER" id="PTHR45453">
    <property type="entry name" value="PHOSPHATE REGULON SENSOR PROTEIN PHOR"/>
    <property type="match status" value="1"/>
</dbReference>
<keyword evidence="4" id="KW-0597">Phosphoprotein</keyword>
<evidence type="ECO:0000256" key="5">
    <source>
        <dbReference type="ARBA" id="ARBA00022679"/>
    </source>
</evidence>
<dbReference type="Gene3D" id="1.10.287.130">
    <property type="match status" value="1"/>
</dbReference>